<dbReference type="RefSeq" id="WP_066523254.1">
    <property type="nucleotide sequence ID" value="NZ_CABMOF010000014.1"/>
</dbReference>
<keyword evidence="2" id="KW-0808">Transferase</keyword>
<dbReference type="InterPro" id="IPR016181">
    <property type="entry name" value="Acyl_CoA_acyltransferase"/>
</dbReference>
<evidence type="ECO:0000313" key="2">
    <source>
        <dbReference type="EMBL" id="KXK66823.1"/>
    </source>
</evidence>
<keyword evidence="3" id="KW-1185">Reference proteome</keyword>
<dbReference type="PROSITE" id="PS51729">
    <property type="entry name" value="GNAT_YJDJ"/>
    <property type="match status" value="1"/>
</dbReference>
<dbReference type="STRING" id="626937.HMPREF3293_00369"/>
<dbReference type="Gene3D" id="3.40.630.30">
    <property type="match status" value="1"/>
</dbReference>
<dbReference type="InterPro" id="IPR045057">
    <property type="entry name" value="Gcn5-rel_NAT"/>
</dbReference>
<sequence length="92" mass="10385">MILHYEKERVYAKDENGMLLAEITFPETADGWADIDHTFVDPSLRGQGLADKLVRAALQQIAEAGKRPVATCPYAVNWFEQHPEELKDLFGP</sequence>
<dbReference type="Proteomes" id="UP000070366">
    <property type="component" value="Unassembled WGS sequence"/>
</dbReference>
<proteinExistence type="predicted"/>
<dbReference type="AlphaFoldDB" id="A0A136Q813"/>
<dbReference type="CDD" id="cd04301">
    <property type="entry name" value="NAT_SF"/>
    <property type="match status" value="1"/>
</dbReference>
<dbReference type="SUPFAM" id="SSF55729">
    <property type="entry name" value="Acyl-CoA N-acyltransferases (Nat)"/>
    <property type="match status" value="1"/>
</dbReference>
<dbReference type="Pfam" id="PF14542">
    <property type="entry name" value="Acetyltransf_CG"/>
    <property type="match status" value="1"/>
</dbReference>
<dbReference type="KEGG" id="cmiu:B1H56_09260"/>
<dbReference type="InterPro" id="IPR031165">
    <property type="entry name" value="GNAT_YJDJ"/>
</dbReference>
<protein>
    <submittedName>
        <fullName evidence="2">Acetyltransferase, GNAT family</fullName>
    </submittedName>
</protein>
<feature type="domain" description="N-acetyltransferase" evidence="1">
    <location>
        <begin position="3"/>
        <end position="91"/>
    </location>
</feature>
<reference evidence="2 3" key="1">
    <citation type="submission" date="2016-02" db="EMBL/GenBank/DDBJ databases">
        <authorList>
            <person name="Wen L."/>
            <person name="He K."/>
            <person name="Yang H."/>
        </authorList>
    </citation>
    <scope>NUCLEOTIDE SEQUENCE [LARGE SCALE GENOMIC DNA]</scope>
    <source>
        <strain evidence="2 3">DSM 22607</strain>
    </source>
</reference>
<comment type="caution">
    <text evidence="2">The sequence shown here is derived from an EMBL/GenBank/DDBJ whole genome shotgun (WGS) entry which is preliminary data.</text>
</comment>
<dbReference type="EMBL" id="LSZW01000030">
    <property type="protein sequence ID" value="KXK66823.1"/>
    <property type="molecule type" value="Genomic_DNA"/>
</dbReference>
<accession>A0A136Q813</accession>
<dbReference type="PANTHER" id="PTHR31435:SF9">
    <property type="entry name" value="PROTEIN NATD1"/>
    <property type="match status" value="1"/>
</dbReference>
<gene>
    <name evidence="2" type="ORF">HMPREF3293_00369</name>
</gene>
<organism evidence="2 3">
    <name type="scientific">Christensenella minuta</name>
    <dbReference type="NCBI Taxonomy" id="626937"/>
    <lineage>
        <taxon>Bacteria</taxon>
        <taxon>Bacillati</taxon>
        <taxon>Bacillota</taxon>
        <taxon>Clostridia</taxon>
        <taxon>Christensenellales</taxon>
        <taxon>Christensenellaceae</taxon>
        <taxon>Christensenella</taxon>
    </lineage>
</organism>
<name>A0A136Q813_9FIRM</name>
<dbReference type="PANTHER" id="PTHR31435">
    <property type="entry name" value="PROTEIN NATD1"/>
    <property type="match status" value="1"/>
</dbReference>
<evidence type="ECO:0000313" key="3">
    <source>
        <dbReference type="Proteomes" id="UP000070366"/>
    </source>
</evidence>
<dbReference type="OrthoDB" id="9793389at2"/>
<evidence type="ECO:0000259" key="1">
    <source>
        <dbReference type="PROSITE" id="PS51729"/>
    </source>
</evidence>
<dbReference type="GO" id="GO:0016740">
    <property type="term" value="F:transferase activity"/>
    <property type="evidence" value="ECO:0007669"/>
    <property type="project" value="UniProtKB-KW"/>
</dbReference>